<protein>
    <submittedName>
        <fullName evidence="1">Uncharacterized protein</fullName>
    </submittedName>
</protein>
<evidence type="ECO:0000313" key="2">
    <source>
        <dbReference type="Proteomes" id="UP001279734"/>
    </source>
</evidence>
<sequence length="126" mass="14646">MLRSYYGNIEPATFTKRWRFKEGVMACAIRIRPSCILRNGRSQMTDNAQEEVKGGTDAYAIDIFHRSFDRISQLPLWRDVLMQKLVFAEGNYPRLLCLWEVIAGQLQQVPMEFIFAAVVRPSLPYQ</sequence>
<dbReference type="AlphaFoldDB" id="A0AAD3S3J7"/>
<comment type="caution">
    <text evidence="1">The sequence shown here is derived from an EMBL/GenBank/DDBJ whole genome shotgun (WGS) entry which is preliminary data.</text>
</comment>
<accession>A0AAD3S3J7</accession>
<dbReference type="Proteomes" id="UP001279734">
    <property type="component" value="Unassembled WGS sequence"/>
</dbReference>
<organism evidence="1 2">
    <name type="scientific">Nepenthes gracilis</name>
    <name type="common">Slender pitcher plant</name>
    <dbReference type="NCBI Taxonomy" id="150966"/>
    <lineage>
        <taxon>Eukaryota</taxon>
        <taxon>Viridiplantae</taxon>
        <taxon>Streptophyta</taxon>
        <taxon>Embryophyta</taxon>
        <taxon>Tracheophyta</taxon>
        <taxon>Spermatophyta</taxon>
        <taxon>Magnoliopsida</taxon>
        <taxon>eudicotyledons</taxon>
        <taxon>Gunneridae</taxon>
        <taxon>Pentapetalae</taxon>
        <taxon>Caryophyllales</taxon>
        <taxon>Nepenthaceae</taxon>
        <taxon>Nepenthes</taxon>
    </lineage>
</organism>
<name>A0AAD3S3J7_NEPGR</name>
<reference evidence="1" key="1">
    <citation type="submission" date="2023-05" db="EMBL/GenBank/DDBJ databases">
        <title>Nepenthes gracilis genome sequencing.</title>
        <authorList>
            <person name="Fukushima K."/>
        </authorList>
    </citation>
    <scope>NUCLEOTIDE SEQUENCE</scope>
    <source>
        <strain evidence="1">SING2019-196</strain>
    </source>
</reference>
<dbReference type="EMBL" id="BSYO01000004">
    <property type="protein sequence ID" value="GMH03788.1"/>
    <property type="molecule type" value="Genomic_DNA"/>
</dbReference>
<proteinExistence type="predicted"/>
<gene>
    <name evidence="1" type="ORF">Nepgr_005627</name>
</gene>
<keyword evidence="2" id="KW-1185">Reference proteome</keyword>
<evidence type="ECO:0000313" key="1">
    <source>
        <dbReference type="EMBL" id="GMH03788.1"/>
    </source>
</evidence>